<keyword evidence="8" id="KW-1185">Reference proteome</keyword>
<evidence type="ECO:0000256" key="1">
    <source>
        <dbReference type="ARBA" id="ARBA00022744"/>
    </source>
</evidence>
<evidence type="ECO:0000256" key="2">
    <source>
        <dbReference type="ARBA" id="ARBA00022754"/>
    </source>
</evidence>
<dbReference type="InterPro" id="IPR018039">
    <property type="entry name" value="IF_conserved"/>
</dbReference>
<dbReference type="Gene3D" id="1.20.5.500">
    <property type="entry name" value="Single helix bin"/>
    <property type="match status" value="1"/>
</dbReference>
<protein>
    <recommendedName>
        <fullName evidence="6">IF rod domain-containing protein</fullName>
    </recommendedName>
</protein>
<comment type="similarity">
    <text evidence="4">Belongs to the intermediate filament family.</text>
</comment>
<name>A0ABN9ARJ5_9NEOB</name>
<evidence type="ECO:0000259" key="6">
    <source>
        <dbReference type="PROSITE" id="PS51842"/>
    </source>
</evidence>
<dbReference type="Gene3D" id="1.20.5.170">
    <property type="match status" value="1"/>
</dbReference>
<dbReference type="Proteomes" id="UP001162483">
    <property type="component" value="Unassembled WGS sequence"/>
</dbReference>
<accession>A0ABN9ARJ5</accession>
<dbReference type="InterPro" id="IPR039008">
    <property type="entry name" value="IF_rod_dom"/>
</dbReference>
<evidence type="ECO:0000256" key="5">
    <source>
        <dbReference type="SAM" id="Coils"/>
    </source>
</evidence>
<keyword evidence="2 4" id="KW-0403">Intermediate filament</keyword>
<dbReference type="PANTHER" id="PTHR23239">
    <property type="entry name" value="INTERMEDIATE FILAMENT"/>
    <property type="match status" value="1"/>
</dbReference>
<evidence type="ECO:0000256" key="3">
    <source>
        <dbReference type="ARBA" id="ARBA00023054"/>
    </source>
</evidence>
<gene>
    <name evidence="7" type="ORF">SPARVUS_LOCUS1462056</name>
</gene>
<dbReference type="Pfam" id="PF00038">
    <property type="entry name" value="Filament"/>
    <property type="match status" value="2"/>
</dbReference>
<dbReference type="SUPFAM" id="SSF64593">
    <property type="entry name" value="Intermediate filament protein, coiled coil region"/>
    <property type="match status" value="3"/>
</dbReference>
<evidence type="ECO:0000256" key="4">
    <source>
        <dbReference type="RuleBase" id="RU000685"/>
    </source>
</evidence>
<keyword evidence="3 5" id="KW-0175">Coiled coil</keyword>
<feature type="domain" description="IF rod" evidence="6">
    <location>
        <begin position="67"/>
        <end position="382"/>
    </location>
</feature>
<keyword evidence="1" id="KW-0416">Keratin</keyword>
<dbReference type="Gene3D" id="1.20.5.1160">
    <property type="entry name" value="Vasodilator-stimulated phosphoprotein"/>
    <property type="match status" value="1"/>
</dbReference>
<feature type="coiled-coil region" evidence="5">
    <location>
        <begin position="71"/>
        <end position="159"/>
    </location>
</feature>
<feature type="coiled-coil region" evidence="5">
    <location>
        <begin position="479"/>
        <end position="513"/>
    </location>
</feature>
<dbReference type="InterPro" id="IPR002957">
    <property type="entry name" value="Keratin_I"/>
</dbReference>
<comment type="caution">
    <text evidence="7">The sequence shown here is derived from an EMBL/GenBank/DDBJ whole genome shotgun (WGS) entry which is preliminary data.</text>
</comment>
<reference evidence="7" key="1">
    <citation type="submission" date="2023-05" db="EMBL/GenBank/DDBJ databases">
        <authorList>
            <person name="Stuckert A."/>
        </authorList>
    </citation>
    <scope>NUCLEOTIDE SEQUENCE</scope>
</reference>
<feature type="coiled-coil region" evidence="5">
    <location>
        <begin position="280"/>
        <end position="321"/>
    </location>
</feature>
<dbReference type="EMBL" id="CATNWA010000938">
    <property type="protein sequence ID" value="CAI9538601.1"/>
    <property type="molecule type" value="Genomic_DNA"/>
</dbReference>
<dbReference type="SMART" id="SM01391">
    <property type="entry name" value="Filament"/>
    <property type="match status" value="1"/>
</dbReference>
<dbReference type="PROSITE" id="PS51842">
    <property type="entry name" value="IF_ROD_2"/>
    <property type="match status" value="2"/>
</dbReference>
<evidence type="ECO:0000313" key="7">
    <source>
        <dbReference type="EMBL" id="CAI9538601.1"/>
    </source>
</evidence>
<feature type="domain" description="IF rod" evidence="6">
    <location>
        <begin position="475"/>
        <end position="543"/>
    </location>
</feature>
<organism evidence="7 8">
    <name type="scientific">Staurois parvus</name>
    <dbReference type="NCBI Taxonomy" id="386267"/>
    <lineage>
        <taxon>Eukaryota</taxon>
        <taxon>Metazoa</taxon>
        <taxon>Chordata</taxon>
        <taxon>Craniata</taxon>
        <taxon>Vertebrata</taxon>
        <taxon>Euteleostomi</taxon>
        <taxon>Amphibia</taxon>
        <taxon>Batrachia</taxon>
        <taxon>Anura</taxon>
        <taxon>Neobatrachia</taxon>
        <taxon>Ranoidea</taxon>
        <taxon>Ranidae</taxon>
        <taxon>Staurois</taxon>
    </lineage>
</organism>
<dbReference type="PRINTS" id="PR01248">
    <property type="entry name" value="TYPE1KERATIN"/>
</dbReference>
<proteinExistence type="inferred from homology"/>
<dbReference type="PANTHER" id="PTHR23239:SF137">
    <property type="entry name" value="KERATIN, TYPE I CYTOSKELETAL 10"/>
    <property type="match status" value="1"/>
</dbReference>
<evidence type="ECO:0000313" key="8">
    <source>
        <dbReference type="Proteomes" id="UP001162483"/>
    </source>
</evidence>
<dbReference type="PROSITE" id="PS00226">
    <property type="entry name" value="IF_ROD_1"/>
    <property type="match status" value="1"/>
</dbReference>
<sequence>MAFYGIAYPYSGESRRGASLGGNLSGGFNGGLGEGFGGGSSTGFSFSSSAAFGGAQSSSFGGFAGSDKETMQNLNDRLAAYLEKVRALEAANTELEIKIREWHEKQAGIGAGTTDIDYSRYFDTIDDLRNKIQATKLKNSRVELQIDNARMAIDDFRQKKEIERSIFQNVEADVNTLYKVQDELALSRSGLELQVDSLSEELAYLKKNHEEEMHAARINSAGQVDVQMKAAPGIDLTNVLNDMRSNYEALAEKNRADAEAWFAKKSSELKTEISTGMEQANSSKTEISDLRRTLQSFELELQSLMALKKTFEDTLVEAEADYGGQLHQLQLIITGLEEQLLQIRSDTERQSLDYKELFNIKTRLEMEIETYRSLLEGELGSCGGGGGRHSSYTQNKPSNKSAMAFYSPNPGTSQDSYFRSNIAGGFAGASGYGASTGGSFKGGFGGGFSSGFGISSSAGFGGAESSNFGVLSGSGKETMQNLNDRLAAYLENVKALEEANNELEIKIRAWYDKQVVAGAGTAAKDYSKYYDTINGLRSKVHYG</sequence>